<dbReference type="CDD" id="cd10551">
    <property type="entry name" value="PsrB"/>
    <property type="match status" value="1"/>
</dbReference>
<feature type="domain" description="4Fe-4S ferredoxin-type" evidence="6">
    <location>
        <begin position="4"/>
        <end position="34"/>
    </location>
</feature>
<evidence type="ECO:0000256" key="2">
    <source>
        <dbReference type="ARBA" id="ARBA00022723"/>
    </source>
</evidence>
<organism evidence="7 8">
    <name type="scientific">Natronobacterium haloterrestre</name>
    <name type="common">Halobiforma haloterrestris</name>
    <dbReference type="NCBI Taxonomy" id="148448"/>
    <lineage>
        <taxon>Archaea</taxon>
        <taxon>Methanobacteriati</taxon>
        <taxon>Methanobacteriota</taxon>
        <taxon>Stenosarchaea group</taxon>
        <taxon>Halobacteria</taxon>
        <taxon>Halobacteriales</taxon>
        <taxon>Natrialbaceae</taxon>
        <taxon>Natronobacterium</taxon>
    </lineage>
</organism>
<dbReference type="Gene3D" id="3.30.70.20">
    <property type="match status" value="2"/>
</dbReference>
<dbReference type="GO" id="GO:0016491">
    <property type="term" value="F:oxidoreductase activity"/>
    <property type="evidence" value="ECO:0007669"/>
    <property type="project" value="UniProtKB-ARBA"/>
</dbReference>
<dbReference type="AlphaFoldDB" id="A0A1I1DE69"/>
<keyword evidence="1" id="KW-0004">4Fe-4S</keyword>
<dbReference type="GeneID" id="30923593"/>
<evidence type="ECO:0000256" key="1">
    <source>
        <dbReference type="ARBA" id="ARBA00022485"/>
    </source>
</evidence>
<keyword evidence="8" id="KW-1185">Reference proteome</keyword>
<evidence type="ECO:0000259" key="6">
    <source>
        <dbReference type="PROSITE" id="PS51379"/>
    </source>
</evidence>
<dbReference type="PROSITE" id="PS00198">
    <property type="entry name" value="4FE4S_FER_1"/>
    <property type="match status" value="1"/>
</dbReference>
<dbReference type="Pfam" id="PF12797">
    <property type="entry name" value="Fer4_2"/>
    <property type="match status" value="1"/>
</dbReference>
<dbReference type="GO" id="GO:0051539">
    <property type="term" value="F:4 iron, 4 sulfur cluster binding"/>
    <property type="evidence" value="ECO:0007669"/>
    <property type="project" value="UniProtKB-KW"/>
</dbReference>
<name>A0A1I1DE69_NATHA</name>
<dbReference type="InterPro" id="IPR050954">
    <property type="entry name" value="ET_IronSulfur_Cluster-Binding"/>
</dbReference>
<reference evidence="8" key="1">
    <citation type="submission" date="2016-10" db="EMBL/GenBank/DDBJ databases">
        <authorList>
            <person name="Varghese N."/>
            <person name="Submissions S."/>
        </authorList>
    </citation>
    <scope>NUCLEOTIDE SEQUENCE [LARGE SCALE GENOMIC DNA]</scope>
    <source>
        <strain evidence="8">DSM 13078</strain>
    </source>
</reference>
<dbReference type="PANTHER" id="PTHR43177:SF3">
    <property type="entry name" value="PROTEIN NRFC HOMOLOG"/>
    <property type="match status" value="1"/>
</dbReference>
<dbReference type="OrthoDB" id="2837at2157"/>
<dbReference type="GO" id="GO:0046872">
    <property type="term" value="F:metal ion binding"/>
    <property type="evidence" value="ECO:0007669"/>
    <property type="project" value="UniProtKB-KW"/>
</dbReference>
<proteinExistence type="predicted"/>
<dbReference type="InterPro" id="IPR054822">
    <property type="entry name" value="DsrO-like"/>
</dbReference>
<dbReference type="PANTHER" id="PTHR43177">
    <property type="entry name" value="PROTEIN NRFC"/>
    <property type="match status" value="1"/>
</dbReference>
<evidence type="ECO:0000256" key="3">
    <source>
        <dbReference type="ARBA" id="ARBA00023004"/>
    </source>
</evidence>
<feature type="domain" description="4Fe-4S ferredoxin-type" evidence="6">
    <location>
        <begin position="94"/>
        <end position="123"/>
    </location>
</feature>
<feature type="compositionally biased region" description="Basic and acidic residues" evidence="5">
    <location>
        <begin position="220"/>
        <end position="232"/>
    </location>
</feature>
<evidence type="ECO:0000256" key="4">
    <source>
        <dbReference type="ARBA" id="ARBA00023014"/>
    </source>
</evidence>
<evidence type="ECO:0000313" key="7">
    <source>
        <dbReference type="EMBL" id="SFB73245.1"/>
    </source>
</evidence>
<dbReference type="PROSITE" id="PS51379">
    <property type="entry name" value="4FE4S_FER_2"/>
    <property type="match status" value="3"/>
</dbReference>
<dbReference type="RefSeq" id="WP_007139893.1">
    <property type="nucleotide sequence ID" value="NZ_FOKW01000001.1"/>
</dbReference>
<dbReference type="SUPFAM" id="SSF54862">
    <property type="entry name" value="4Fe-4S ferredoxins"/>
    <property type="match status" value="1"/>
</dbReference>
<keyword evidence="2" id="KW-0479">Metal-binding</keyword>
<evidence type="ECO:0000256" key="5">
    <source>
        <dbReference type="SAM" id="MobiDB-lite"/>
    </source>
</evidence>
<dbReference type="InterPro" id="IPR017900">
    <property type="entry name" value="4Fe4S_Fe_S_CS"/>
</dbReference>
<dbReference type="EMBL" id="FOKW01000001">
    <property type="protein sequence ID" value="SFB73245.1"/>
    <property type="molecule type" value="Genomic_DNA"/>
</dbReference>
<dbReference type="Proteomes" id="UP000199161">
    <property type="component" value="Unassembled WGS sequence"/>
</dbReference>
<dbReference type="Pfam" id="PF13247">
    <property type="entry name" value="Fer4_11"/>
    <property type="match status" value="2"/>
</dbReference>
<feature type="region of interest" description="Disordered" evidence="5">
    <location>
        <begin position="208"/>
        <end position="245"/>
    </location>
</feature>
<dbReference type="NCBIfam" id="NF045797">
    <property type="entry name" value="DsrO"/>
    <property type="match status" value="1"/>
</dbReference>
<keyword evidence="4" id="KW-0411">Iron-sulfur</keyword>
<dbReference type="InterPro" id="IPR017896">
    <property type="entry name" value="4Fe4S_Fe-S-bd"/>
</dbReference>
<keyword evidence="3" id="KW-0408">Iron</keyword>
<evidence type="ECO:0000313" key="8">
    <source>
        <dbReference type="Proteomes" id="UP000199161"/>
    </source>
</evidence>
<gene>
    <name evidence="7" type="ORF">SAMN05444422_101559</name>
</gene>
<protein>
    <submittedName>
        <fullName evidence="7">Prokaryotic molybdopterin-containing oxidoreductase family, iron-sulfur binding subunit</fullName>
    </submittedName>
</protein>
<sequence>MTNYGMVIDLERCIGCHACAVSCSQENNVSLDQQWNRILTEGGDSMDTPEGKYPEDGRDGTLSMNHLPMACQHCENAPCVKVCPVNATYKRDDGIVAIDYDKCMGCRYCMSACPYNARVFNYDEPETLPAEGTGNVEQREQGVVEKCTFCSHRVEEDLDPACTVACPADARIFGDLDDEESTVSRYINKYETDQLLEELETDPNTYYVRGDMTPGRKRHGNELEGTEKKEVGNPDGVATDGGESE</sequence>
<accession>A0A1I1DE69</accession>
<feature type="domain" description="4Fe-4S ferredoxin-type" evidence="6">
    <location>
        <begin position="60"/>
        <end position="93"/>
    </location>
</feature>